<dbReference type="NCBIfam" id="TIGR04056">
    <property type="entry name" value="OMP_RagA_SusC"/>
    <property type="match status" value="1"/>
</dbReference>
<dbReference type="GO" id="GO:0009279">
    <property type="term" value="C:cell outer membrane"/>
    <property type="evidence" value="ECO:0007669"/>
    <property type="project" value="UniProtKB-SubCell"/>
</dbReference>
<keyword evidence="4 5" id="KW-0998">Cell outer membrane</keyword>
<keyword evidence="1 5" id="KW-0813">Transport</keyword>
<evidence type="ECO:0000256" key="1">
    <source>
        <dbReference type="ARBA" id="ARBA00022448"/>
    </source>
</evidence>
<evidence type="ECO:0000256" key="4">
    <source>
        <dbReference type="ARBA" id="ARBA00023237"/>
    </source>
</evidence>
<evidence type="ECO:0000313" key="8">
    <source>
        <dbReference type="Proteomes" id="UP001163821"/>
    </source>
</evidence>
<reference evidence="7" key="1">
    <citation type="submission" date="2022-10" db="EMBL/GenBank/DDBJ databases">
        <title>Gaoshiqiia sediminis gen. nov., sp. nov., isolated from coastal sediment.</title>
        <authorList>
            <person name="Yu W.X."/>
            <person name="Mu D.S."/>
            <person name="Du J.Z."/>
            <person name="Liang Y.Q."/>
        </authorList>
    </citation>
    <scope>NUCLEOTIDE SEQUENCE</scope>
    <source>
        <strain evidence="7">A06</strain>
    </source>
</reference>
<feature type="domain" description="Secretin/TonB short N-terminal" evidence="6">
    <location>
        <begin position="49"/>
        <end position="100"/>
    </location>
</feature>
<protein>
    <submittedName>
        <fullName evidence="7">TonB-dependent receptor</fullName>
    </submittedName>
</protein>
<dbReference type="FunFam" id="2.60.40.1120:FF:000003">
    <property type="entry name" value="Outer membrane protein Omp121"/>
    <property type="match status" value="1"/>
</dbReference>
<keyword evidence="5" id="KW-0812">Transmembrane</keyword>
<dbReference type="Pfam" id="PF13715">
    <property type="entry name" value="CarbopepD_reg_2"/>
    <property type="match status" value="1"/>
</dbReference>
<dbReference type="AlphaFoldDB" id="A0AA41Y6I0"/>
<dbReference type="InterPro" id="IPR023996">
    <property type="entry name" value="TonB-dep_OMP_SusC/RagA"/>
</dbReference>
<dbReference type="RefSeq" id="WP_282590984.1">
    <property type="nucleotide sequence ID" value="NZ_JAPAAF010000006.1"/>
</dbReference>
<evidence type="ECO:0000256" key="2">
    <source>
        <dbReference type="ARBA" id="ARBA00022729"/>
    </source>
</evidence>
<dbReference type="SMART" id="SM00965">
    <property type="entry name" value="STN"/>
    <property type="match status" value="1"/>
</dbReference>
<keyword evidence="2" id="KW-0732">Signal</keyword>
<dbReference type="PROSITE" id="PS52016">
    <property type="entry name" value="TONB_DEPENDENT_REC_3"/>
    <property type="match status" value="1"/>
</dbReference>
<comment type="subcellular location">
    <subcellularLocation>
        <location evidence="5">Cell outer membrane</location>
        <topology evidence="5">Multi-pass membrane protein</topology>
    </subcellularLocation>
</comment>
<dbReference type="SUPFAM" id="SSF56935">
    <property type="entry name" value="Porins"/>
    <property type="match status" value="1"/>
</dbReference>
<dbReference type="GO" id="GO:0044718">
    <property type="term" value="P:siderophore transmembrane transport"/>
    <property type="evidence" value="ECO:0007669"/>
    <property type="project" value="TreeGrafter"/>
</dbReference>
<dbReference type="Gene3D" id="2.60.40.1120">
    <property type="entry name" value="Carboxypeptidase-like, regulatory domain"/>
    <property type="match status" value="1"/>
</dbReference>
<organism evidence="7 8">
    <name type="scientific">Gaoshiqia sediminis</name>
    <dbReference type="NCBI Taxonomy" id="2986998"/>
    <lineage>
        <taxon>Bacteria</taxon>
        <taxon>Pseudomonadati</taxon>
        <taxon>Bacteroidota</taxon>
        <taxon>Bacteroidia</taxon>
        <taxon>Marinilabiliales</taxon>
        <taxon>Prolixibacteraceae</taxon>
        <taxon>Gaoshiqia</taxon>
    </lineage>
</organism>
<dbReference type="PANTHER" id="PTHR30069:SF29">
    <property type="entry name" value="HEMOGLOBIN AND HEMOGLOBIN-HAPTOGLOBIN-BINDING PROTEIN 1-RELATED"/>
    <property type="match status" value="1"/>
</dbReference>
<keyword evidence="5" id="KW-1134">Transmembrane beta strand</keyword>
<keyword evidence="8" id="KW-1185">Reference proteome</keyword>
<name>A0AA41Y6I0_9BACT</name>
<keyword evidence="7" id="KW-0675">Receptor</keyword>
<dbReference type="GO" id="GO:0015344">
    <property type="term" value="F:siderophore uptake transmembrane transporter activity"/>
    <property type="evidence" value="ECO:0007669"/>
    <property type="project" value="TreeGrafter"/>
</dbReference>
<dbReference type="Pfam" id="PF07660">
    <property type="entry name" value="STN"/>
    <property type="match status" value="1"/>
</dbReference>
<dbReference type="NCBIfam" id="TIGR04057">
    <property type="entry name" value="SusC_RagA_signa"/>
    <property type="match status" value="1"/>
</dbReference>
<evidence type="ECO:0000256" key="3">
    <source>
        <dbReference type="ARBA" id="ARBA00023136"/>
    </source>
</evidence>
<dbReference type="InterPro" id="IPR037066">
    <property type="entry name" value="Plug_dom_sf"/>
</dbReference>
<gene>
    <name evidence="7" type="ORF">N2K84_06545</name>
</gene>
<dbReference type="InterPro" id="IPR008969">
    <property type="entry name" value="CarboxyPept-like_regulatory"/>
</dbReference>
<dbReference type="Gene3D" id="2.170.130.10">
    <property type="entry name" value="TonB-dependent receptor, plug domain"/>
    <property type="match status" value="1"/>
</dbReference>
<proteinExistence type="inferred from homology"/>
<dbReference type="InterPro" id="IPR023997">
    <property type="entry name" value="TonB-dep_OMP_SusC/RagA_CS"/>
</dbReference>
<evidence type="ECO:0000256" key="5">
    <source>
        <dbReference type="PROSITE-ProRule" id="PRU01360"/>
    </source>
</evidence>
<dbReference type="SUPFAM" id="SSF49464">
    <property type="entry name" value="Carboxypeptidase regulatory domain-like"/>
    <property type="match status" value="1"/>
</dbReference>
<sequence>MKLTFVLICIVGLVGSYGAGYSQQARISLQVENKVIKDVLKQIEDQTEYSFMYNASQLDVNRVVSIDAENKKVSEILNELFEGQQVSYKVIDRHIIITSSNEKVVPSQIEQATKTVTGKIKDKSGEPLPGVTVLVKGTTKGTISDFDGNFTLGDVSSTDVLAFSFVGMQTQEVQVGGSSSFNITLEEDAIGIEEVVAVGYGTQKKATLTGSIETVAAETFKDRAVTSPALALQGQTPGLVVTRSSSRPGKEGIDFQIRGATSVNGGEPLIVIDGSPVVNNESFYSMNPDDIESMSILKDGSAAIYGSRAANGVILVTTKKGKGKMTVELTSNVRVNSVGIRPPTPTMQDYATVWLEAAEQDGAQKTYWGWMSEENLLKMQSGVEGIYPTQYWGDVFIGNYARFDEMYGSSVSNQENVSISGSTEKSNYRISGGYAENVGMLKTSYDGKEQYNIRFNYDYKITDWLKLETGVSYFNTTISSPSTGFDASSISHDPPFFPAKNPYGQWYANFNIAGNRNATAATVDGGREITNRDQMKLTFAATVDITKDLSFRATASIDKDFYDYKMYQVTVPQYTWFGELAPESVNSTSSIRQEKRNITYQSYGSFLNYNKTVGDHEFSAMLGVTSEKSEDGTLYGYRKGFVDYGVYDINMGSKEELVEATGGSGHWGLYSYVGRFNYNYKNKYLVEFAGRRDGSSKFAPGYKWSNFGYGSVGWILTEENFMKSITPISFLKVRASYGETGNQVGIGNYDYLSTMTFGSSIFGTTRALQNTASVGGLTSNTRTWERVGIQTYGVDFRLLDNKVFGSFDYFKKKNDGMLIAINYPDLLGGTAPKSNSGILETKGWEAVLGYKNKIGDFQYSVAVNIGDSNNELVKMEGVGTYKAGKNSTVQGFPINSWFMYETDGFFTDESDVTAYYTSNLGGKVPSETSLNERLRPGDTKRVDQDGVKGITDTGNIEDMNGDIKYMGDAATHYNYGINLGAKWKNFDLSAFFQGVLEQKLERSGYMPFPFYVVWTNQTAAYIGKTWTEQNTGADFPRMTSNTNRARWNWEHNDFMLVNNRYIRLKSLVVGYTFNDLKVSKYNIEKLRIYFSGNDLFEFSSIKDGFDPEYGESTQNSYPFNRTWSMGVNVTF</sequence>
<dbReference type="InterPro" id="IPR012910">
    <property type="entry name" value="Plug_dom"/>
</dbReference>
<keyword evidence="3 5" id="KW-0472">Membrane</keyword>
<dbReference type="Pfam" id="PF07715">
    <property type="entry name" value="Plug"/>
    <property type="match status" value="1"/>
</dbReference>
<dbReference type="EMBL" id="JAPAAF010000006">
    <property type="protein sequence ID" value="MCW0482381.1"/>
    <property type="molecule type" value="Genomic_DNA"/>
</dbReference>
<dbReference type="Proteomes" id="UP001163821">
    <property type="component" value="Unassembled WGS sequence"/>
</dbReference>
<accession>A0AA41Y6I0</accession>
<evidence type="ECO:0000259" key="6">
    <source>
        <dbReference type="SMART" id="SM00965"/>
    </source>
</evidence>
<comment type="similarity">
    <text evidence="5">Belongs to the TonB-dependent receptor family.</text>
</comment>
<dbReference type="InterPro" id="IPR039426">
    <property type="entry name" value="TonB-dep_rcpt-like"/>
</dbReference>
<evidence type="ECO:0000313" key="7">
    <source>
        <dbReference type="EMBL" id="MCW0482381.1"/>
    </source>
</evidence>
<dbReference type="PANTHER" id="PTHR30069">
    <property type="entry name" value="TONB-DEPENDENT OUTER MEMBRANE RECEPTOR"/>
    <property type="match status" value="1"/>
</dbReference>
<comment type="caution">
    <text evidence="7">The sequence shown here is derived from an EMBL/GenBank/DDBJ whole genome shotgun (WGS) entry which is preliminary data.</text>
</comment>
<dbReference type="InterPro" id="IPR011662">
    <property type="entry name" value="Secretin/TonB_short_N"/>
</dbReference>